<comment type="subcellular location">
    <subcellularLocation>
        <location evidence="1">Cytoplasm</location>
    </subcellularLocation>
</comment>
<evidence type="ECO:0000256" key="9">
    <source>
        <dbReference type="ARBA" id="ARBA00023163"/>
    </source>
</evidence>
<evidence type="ECO:0000256" key="3">
    <source>
        <dbReference type="ARBA" id="ARBA00022490"/>
    </source>
</evidence>
<feature type="region of interest" description="Disordered" evidence="10">
    <location>
        <begin position="1"/>
        <end position="31"/>
    </location>
</feature>
<gene>
    <name evidence="11" type="ORF">W59_03666</name>
</gene>
<dbReference type="GO" id="GO:0001217">
    <property type="term" value="F:DNA-binding transcription repressor activity"/>
    <property type="evidence" value="ECO:0007669"/>
    <property type="project" value="UniProtKB-ARBA"/>
</dbReference>
<evidence type="ECO:0000256" key="10">
    <source>
        <dbReference type="SAM" id="MobiDB-lite"/>
    </source>
</evidence>
<keyword evidence="6" id="KW-0186">Copper</keyword>
<dbReference type="PANTHER" id="PTHR33677:SF3">
    <property type="entry name" value="COPPER-SENSING TRANSCRIPTIONAL REPRESSOR RICR"/>
    <property type="match status" value="1"/>
</dbReference>
<comment type="similarity">
    <text evidence="2">Belongs to the CsoR family.</text>
</comment>
<dbReference type="FunFam" id="1.20.58.1000:FF:000003">
    <property type="entry name" value="CopY family transcriptional regulator"/>
    <property type="match status" value="1"/>
</dbReference>
<evidence type="ECO:0000256" key="2">
    <source>
        <dbReference type="ARBA" id="ARBA00005428"/>
    </source>
</evidence>
<comment type="caution">
    <text evidence="11">The sequence shown here is derived from an EMBL/GenBank/DDBJ whole genome shotgun (WGS) entry which is preliminary data.</text>
</comment>
<evidence type="ECO:0000256" key="1">
    <source>
        <dbReference type="ARBA" id="ARBA00004496"/>
    </source>
</evidence>
<evidence type="ECO:0000256" key="7">
    <source>
        <dbReference type="ARBA" id="ARBA00023015"/>
    </source>
</evidence>
<dbReference type="GO" id="GO:0005737">
    <property type="term" value="C:cytoplasm"/>
    <property type="evidence" value="ECO:0007669"/>
    <property type="project" value="UniProtKB-SubCell"/>
</dbReference>
<evidence type="ECO:0008006" key="13">
    <source>
        <dbReference type="Google" id="ProtNLM"/>
    </source>
</evidence>
<dbReference type="CDD" id="cd10148">
    <property type="entry name" value="CsoR-like_DUF156"/>
    <property type="match status" value="1"/>
</dbReference>
<dbReference type="PATRIC" id="fig|1165867.3.peg.744"/>
<organism evidence="11 12">
    <name type="scientific">Rhodococcus opacus RKJ300 = JCM 13270</name>
    <dbReference type="NCBI Taxonomy" id="1165867"/>
    <lineage>
        <taxon>Bacteria</taxon>
        <taxon>Bacillati</taxon>
        <taxon>Actinomycetota</taxon>
        <taxon>Actinomycetes</taxon>
        <taxon>Mycobacteriales</taxon>
        <taxon>Nocardiaceae</taxon>
        <taxon>Rhodococcus</taxon>
    </lineage>
</organism>
<keyword evidence="5" id="KW-0479">Metal-binding</keyword>
<dbReference type="InterPro" id="IPR038390">
    <property type="entry name" value="Metal_Tscrpt_repr_sf"/>
</dbReference>
<dbReference type="GO" id="GO:0032993">
    <property type="term" value="C:protein-DNA complex"/>
    <property type="evidence" value="ECO:0007669"/>
    <property type="project" value="UniProtKB-ARBA"/>
</dbReference>
<dbReference type="Pfam" id="PF02583">
    <property type="entry name" value="Trns_repr_metal"/>
    <property type="match status" value="1"/>
</dbReference>
<evidence type="ECO:0000313" key="11">
    <source>
        <dbReference type="EMBL" id="EID81346.1"/>
    </source>
</evidence>
<dbReference type="GO" id="GO:0046872">
    <property type="term" value="F:metal ion binding"/>
    <property type="evidence" value="ECO:0007669"/>
    <property type="project" value="UniProtKB-KW"/>
</dbReference>
<dbReference type="InterPro" id="IPR003735">
    <property type="entry name" value="Metal_Tscrpt_repr"/>
</dbReference>
<evidence type="ECO:0000256" key="8">
    <source>
        <dbReference type="ARBA" id="ARBA00023125"/>
    </source>
</evidence>
<keyword evidence="7" id="KW-0805">Transcription regulation</keyword>
<accession>I0WY80</accession>
<feature type="compositionally biased region" description="Low complexity" evidence="10">
    <location>
        <begin position="12"/>
        <end position="26"/>
    </location>
</feature>
<sequence>MLDMTVGYQEDTMATPTPAATQAPAETDGHDHAAHGYITEKDAYLKRLKRIEGQARGLQRMVEEDKYCIDILTQVSAMTKALQAVAMGLLEDHISHCVVDAAVAGGPEAEAKIKEATDAIARLVRS</sequence>
<dbReference type="PANTHER" id="PTHR33677">
    <property type="entry name" value="TRANSCRIPTIONAL REPRESSOR FRMR-RELATED"/>
    <property type="match status" value="1"/>
</dbReference>
<dbReference type="GO" id="GO:0000976">
    <property type="term" value="F:transcription cis-regulatory region binding"/>
    <property type="evidence" value="ECO:0007669"/>
    <property type="project" value="UniProtKB-ARBA"/>
</dbReference>
<evidence type="ECO:0000256" key="4">
    <source>
        <dbReference type="ARBA" id="ARBA00022491"/>
    </source>
</evidence>
<proteinExistence type="inferred from homology"/>
<evidence type="ECO:0000256" key="5">
    <source>
        <dbReference type="ARBA" id="ARBA00022723"/>
    </source>
</evidence>
<dbReference type="AlphaFoldDB" id="I0WY80"/>
<evidence type="ECO:0000313" key="12">
    <source>
        <dbReference type="Proteomes" id="UP000006447"/>
    </source>
</evidence>
<keyword evidence="3" id="KW-0963">Cytoplasm</keyword>
<reference evidence="11 12" key="1">
    <citation type="journal article" date="2012" name="J. Bacteriol.">
        <title>Draft genome sequence of the nitrophenol-degrading actinomycete Rhodococcus imtechensis RKJ300.</title>
        <authorList>
            <person name="Vikram S."/>
            <person name="Kumar S."/>
            <person name="Subramanian S."/>
            <person name="Raghava G.P."/>
        </authorList>
    </citation>
    <scope>NUCLEOTIDE SEQUENCE [LARGE SCALE GENOMIC DNA]</scope>
    <source>
        <strain evidence="11 12">RKJ300</strain>
    </source>
</reference>
<evidence type="ECO:0000256" key="6">
    <source>
        <dbReference type="ARBA" id="ARBA00023008"/>
    </source>
</evidence>
<dbReference type="Gene3D" id="1.20.58.1000">
    <property type="entry name" value="Metal-sensitive repressor, helix protomer"/>
    <property type="match status" value="1"/>
</dbReference>
<keyword evidence="8" id="KW-0238">DNA-binding</keyword>
<keyword evidence="9" id="KW-0804">Transcription</keyword>
<protein>
    <recommendedName>
        <fullName evidence="13">Transcriptional regulator</fullName>
    </recommendedName>
</protein>
<dbReference type="Proteomes" id="UP000006447">
    <property type="component" value="Unassembled WGS sequence"/>
</dbReference>
<keyword evidence="4" id="KW-0678">Repressor</keyword>
<dbReference type="EMBL" id="AJJH01000018">
    <property type="protein sequence ID" value="EID81346.1"/>
    <property type="molecule type" value="Genomic_DNA"/>
</dbReference>
<name>I0WY80_RHOOP</name>